<dbReference type="GO" id="GO:0012505">
    <property type="term" value="C:endomembrane system"/>
    <property type="evidence" value="ECO:0007669"/>
    <property type="project" value="UniProtKB-SubCell"/>
</dbReference>
<evidence type="ECO:0000256" key="5">
    <source>
        <dbReference type="ARBA" id="ARBA00022692"/>
    </source>
</evidence>
<protein>
    <submittedName>
        <fullName evidence="14">Uncharacterized protein</fullName>
    </submittedName>
</protein>
<evidence type="ECO:0000256" key="4">
    <source>
        <dbReference type="ARBA" id="ARBA00022448"/>
    </source>
</evidence>
<dbReference type="PROSITE" id="PS50929">
    <property type="entry name" value="ABC_TM1F"/>
    <property type="match status" value="2"/>
</dbReference>
<feature type="transmembrane region" description="Helical" evidence="11">
    <location>
        <begin position="794"/>
        <end position="814"/>
    </location>
</feature>
<feature type="transmembrane region" description="Helical" evidence="11">
    <location>
        <begin position="216"/>
        <end position="240"/>
    </location>
</feature>
<feature type="transmembrane region" description="Helical" evidence="11">
    <location>
        <begin position="115"/>
        <end position="136"/>
    </location>
</feature>
<evidence type="ECO:0000256" key="7">
    <source>
        <dbReference type="ARBA" id="ARBA00022741"/>
    </source>
</evidence>
<evidence type="ECO:0000313" key="14">
    <source>
        <dbReference type="EMBL" id="KAF9693215.1"/>
    </source>
</evidence>
<gene>
    <name evidence="14" type="ORF">EKO04_008931</name>
</gene>
<comment type="caution">
    <text evidence="14">The sequence shown here is derived from an EMBL/GenBank/DDBJ whole genome shotgun (WGS) entry which is preliminary data.</text>
</comment>
<keyword evidence="8" id="KW-0067">ATP-binding</keyword>
<dbReference type="FunFam" id="3.40.50.300:FF:000913">
    <property type="entry name" value="ABC multidrug transporter SitT"/>
    <property type="match status" value="1"/>
</dbReference>
<keyword evidence="6" id="KW-0677">Repeat</keyword>
<dbReference type="GO" id="GO:0005524">
    <property type="term" value="F:ATP binding"/>
    <property type="evidence" value="ECO:0007669"/>
    <property type="project" value="UniProtKB-KW"/>
</dbReference>
<feature type="transmembrane region" description="Helical" evidence="11">
    <location>
        <begin position="36"/>
        <end position="60"/>
    </location>
</feature>
<dbReference type="InterPro" id="IPR011527">
    <property type="entry name" value="ABC1_TM_dom"/>
</dbReference>
<dbReference type="Gene3D" id="3.40.50.300">
    <property type="entry name" value="P-loop containing nucleotide triphosphate hydrolases"/>
    <property type="match status" value="2"/>
</dbReference>
<evidence type="ECO:0000256" key="8">
    <source>
        <dbReference type="ARBA" id="ARBA00022840"/>
    </source>
</evidence>
<dbReference type="GO" id="GO:0016887">
    <property type="term" value="F:ATP hydrolysis activity"/>
    <property type="evidence" value="ECO:0007669"/>
    <property type="project" value="InterPro"/>
</dbReference>
<dbReference type="EMBL" id="RZGK01000016">
    <property type="protein sequence ID" value="KAF9693215.1"/>
    <property type="molecule type" value="Genomic_DNA"/>
</dbReference>
<evidence type="ECO:0000256" key="10">
    <source>
        <dbReference type="ARBA" id="ARBA00023136"/>
    </source>
</evidence>
<keyword evidence="10 11" id="KW-0472">Membrane</keyword>
<dbReference type="CDD" id="cd18578">
    <property type="entry name" value="ABC_6TM_Pgp_ABCB1_D2_like"/>
    <property type="match status" value="1"/>
</dbReference>
<accession>A0A8H7IYN2</accession>
<evidence type="ECO:0000256" key="2">
    <source>
        <dbReference type="ARBA" id="ARBA00004308"/>
    </source>
</evidence>
<feature type="domain" description="ABC transmembrane type-1" evidence="13">
    <location>
        <begin position="651"/>
        <end position="938"/>
    </location>
</feature>
<proteinExistence type="inferred from homology"/>
<organism evidence="14 15">
    <name type="scientific">Ascochyta lentis</name>
    <dbReference type="NCBI Taxonomy" id="205686"/>
    <lineage>
        <taxon>Eukaryota</taxon>
        <taxon>Fungi</taxon>
        <taxon>Dikarya</taxon>
        <taxon>Ascomycota</taxon>
        <taxon>Pezizomycotina</taxon>
        <taxon>Dothideomycetes</taxon>
        <taxon>Pleosporomycetidae</taxon>
        <taxon>Pleosporales</taxon>
        <taxon>Pleosporineae</taxon>
        <taxon>Didymellaceae</taxon>
        <taxon>Ascochyta</taxon>
    </lineage>
</organism>
<dbReference type="CDD" id="cd18577">
    <property type="entry name" value="ABC_6TM_Pgp_ABCB1_D1_like"/>
    <property type="match status" value="1"/>
</dbReference>
<name>A0A8H7IYN2_9PLEO</name>
<dbReference type="FunFam" id="3.40.50.300:FF:001530">
    <property type="entry name" value="ABC multidrug transporter (Eurofung)"/>
    <property type="match status" value="1"/>
</dbReference>
<keyword evidence="5 11" id="KW-0812">Transmembrane</keyword>
<dbReference type="SMART" id="SM00382">
    <property type="entry name" value="AAA"/>
    <property type="match status" value="2"/>
</dbReference>
<evidence type="ECO:0000259" key="13">
    <source>
        <dbReference type="PROSITE" id="PS50929"/>
    </source>
</evidence>
<dbReference type="InterPro" id="IPR003439">
    <property type="entry name" value="ABC_transporter-like_ATP-bd"/>
</dbReference>
<feature type="transmembrane region" description="Helical" evidence="11">
    <location>
        <begin position="142"/>
        <end position="160"/>
    </location>
</feature>
<keyword evidence="7" id="KW-0547">Nucleotide-binding</keyword>
<feature type="domain" description="ABC transmembrane type-1" evidence="13">
    <location>
        <begin position="1"/>
        <end position="280"/>
    </location>
</feature>
<keyword evidence="15" id="KW-1185">Reference proteome</keyword>
<dbReference type="PANTHER" id="PTHR43394">
    <property type="entry name" value="ATP-DEPENDENT PERMEASE MDL1, MITOCHONDRIAL"/>
    <property type="match status" value="1"/>
</dbReference>
<dbReference type="InterPro" id="IPR027417">
    <property type="entry name" value="P-loop_NTPase"/>
</dbReference>
<dbReference type="InterPro" id="IPR036640">
    <property type="entry name" value="ABC1_TM_sf"/>
</dbReference>
<dbReference type="SUPFAM" id="SSF90123">
    <property type="entry name" value="ABC transporter transmembrane region"/>
    <property type="match status" value="2"/>
</dbReference>
<comment type="subcellular location">
    <subcellularLocation>
        <location evidence="2">Endomembrane system</location>
    </subcellularLocation>
    <subcellularLocation>
        <location evidence="1">Membrane</location>
        <topology evidence="1">Multi-pass membrane protein</topology>
    </subcellularLocation>
</comment>
<dbReference type="InterPro" id="IPR017871">
    <property type="entry name" value="ABC_transporter-like_CS"/>
</dbReference>
<keyword evidence="4" id="KW-0813">Transport</keyword>
<dbReference type="InterPro" id="IPR003593">
    <property type="entry name" value="AAA+_ATPase"/>
</dbReference>
<comment type="similarity">
    <text evidence="3">Belongs to the ABC transporter superfamily. ABCB family. Multidrug resistance exporter (TC 3.A.1.201) subfamily.</text>
</comment>
<evidence type="ECO:0000256" key="9">
    <source>
        <dbReference type="ARBA" id="ARBA00022989"/>
    </source>
</evidence>
<dbReference type="PROSITE" id="PS50893">
    <property type="entry name" value="ABC_TRANSPORTER_2"/>
    <property type="match status" value="2"/>
</dbReference>
<evidence type="ECO:0000256" key="11">
    <source>
        <dbReference type="SAM" id="Phobius"/>
    </source>
</evidence>
<dbReference type="Gene3D" id="1.20.1560.10">
    <property type="entry name" value="ABC transporter type 1, transmembrane domain"/>
    <property type="match status" value="1"/>
</dbReference>
<feature type="transmembrane region" description="Helical" evidence="11">
    <location>
        <begin position="647"/>
        <end position="670"/>
    </location>
</feature>
<dbReference type="Pfam" id="PF00005">
    <property type="entry name" value="ABC_tran"/>
    <property type="match status" value="2"/>
</dbReference>
<evidence type="ECO:0000313" key="15">
    <source>
        <dbReference type="Proteomes" id="UP000651452"/>
    </source>
</evidence>
<feature type="transmembrane region" description="Helical" evidence="11">
    <location>
        <begin position="765"/>
        <end position="787"/>
    </location>
</feature>
<evidence type="ECO:0000259" key="12">
    <source>
        <dbReference type="PROSITE" id="PS50893"/>
    </source>
</evidence>
<dbReference type="GO" id="GO:0090374">
    <property type="term" value="P:oligopeptide export from mitochondrion"/>
    <property type="evidence" value="ECO:0007669"/>
    <property type="project" value="TreeGrafter"/>
</dbReference>
<dbReference type="GO" id="GO:0005743">
    <property type="term" value="C:mitochondrial inner membrane"/>
    <property type="evidence" value="ECO:0007669"/>
    <property type="project" value="TreeGrafter"/>
</dbReference>
<dbReference type="PANTHER" id="PTHR43394:SF11">
    <property type="entry name" value="ATP-BINDING CASSETTE TRANSPORTER"/>
    <property type="match status" value="1"/>
</dbReference>
<evidence type="ECO:0000256" key="3">
    <source>
        <dbReference type="ARBA" id="ARBA00007577"/>
    </source>
</evidence>
<reference evidence="14" key="2">
    <citation type="submission" date="2020-09" db="EMBL/GenBank/DDBJ databases">
        <title>Reference genome assembly for Australian Ascochyta lentis isolate Al4.</title>
        <authorList>
            <person name="Lee R.C."/>
            <person name="Farfan-Caceres L.M."/>
            <person name="Debler J.W."/>
            <person name="Williams A.H."/>
            <person name="Henares B.M."/>
        </authorList>
    </citation>
    <scope>NUCLEOTIDE SEQUENCE</scope>
    <source>
        <strain evidence="14">Al4</strain>
    </source>
</reference>
<keyword evidence="9 11" id="KW-1133">Transmembrane helix</keyword>
<dbReference type="Proteomes" id="UP000651452">
    <property type="component" value="Unassembled WGS sequence"/>
</dbReference>
<dbReference type="GO" id="GO:0015421">
    <property type="term" value="F:ABC-type oligopeptide transporter activity"/>
    <property type="evidence" value="ECO:0007669"/>
    <property type="project" value="TreeGrafter"/>
</dbReference>
<reference evidence="14" key="1">
    <citation type="submission" date="2018-12" db="EMBL/GenBank/DDBJ databases">
        <authorList>
            <person name="Syme R.A."/>
            <person name="Farfan-Caceres L."/>
            <person name="Lichtenzveig J."/>
        </authorList>
    </citation>
    <scope>NUCLEOTIDE SEQUENCE</scope>
    <source>
        <strain evidence="14">Al4</strain>
    </source>
</reference>
<evidence type="ECO:0000256" key="6">
    <source>
        <dbReference type="ARBA" id="ARBA00022737"/>
    </source>
</evidence>
<dbReference type="AlphaFoldDB" id="A0A8H7IYN2"/>
<dbReference type="InterPro" id="IPR039421">
    <property type="entry name" value="Type_1_exporter"/>
</dbReference>
<evidence type="ECO:0000256" key="1">
    <source>
        <dbReference type="ARBA" id="ARBA00004141"/>
    </source>
</evidence>
<dbReference type="Pfam" id="PF00664">
    <property type="entry name" value="ABC_membrane"/>
    <property type="match status" value="2"/>
</dbReference>
<sequence length="1225" mass="134909">MAAEKIVAKLVKSFSSMTVSPEEDVAAAFMSIINEYVLYIVYLFIGRICLAYIAVIGFRVTSLHISAGIRLHYLQELFRLPISTLDALPPGQTTAIITVTANILQLGISERLSSLIQATSVILIALIIGCCFSWELTLVTSSGLIAIAIWYAISTPLVANRYAKVQKLEREAAGFAADALSSIKMIAACGAEDKVSQSYGNLVDEMRILSQKLSPILALQHAPVFFTIYATFALCFWFAVELYLKLKFANVETLVVVLMSVMTMLAHISSISVPLTAATNAITAASVFFTIIDAPKPVTSGVRDEIVDMNADIVMENINFAYPTRHDVKVLDGLNLRILAGKKTAIVGPSGSGKSTTVALIQRWYELGEADPIANYLRNGVIKIGNSELRCIDLLWWRSQIGIVQQDVFLFDDTIFNNVAFGLTGTQWESVSKKTKERMVTQACKEAYAHEFICLLPEGYHTRVGDRGLQFSGGQRQRIAIARAIVRQPRVLIFDEATSALDVTSEKIVQAALDRVAQNRTTIVIAHRLSTIFDADTIIVMSKGRVVQHGTHEDLVKVKDGAYRSLVDSQQLAMNPKGTMHIAQEEPWMQQAWKRQSVIAEKESYETLVESEATAAESISTTEPMPSPRESLFRSFSSLIVEQKRNWLGYAIMVVAAMGAAASNPLQAYLFGQLISSFSYWTEALRISTSFLCLMLLVVAVGVGLSYFTLGWVSNEVSVYTLSVYRKEYFMNMITKRLSFFDDSDNAIGLLNARLATDPAQLQQLLGMNMAMVLISIFGLIGCVLVAEIFHWKFALVVIASSLPIILAGGWYRVRHEVKFEARNNIVFAESAKFATEAIGAIRTVASLTFERTICDKYESLLKSHITKSWVEARTSCLIFAASDSLVLPCMALALWYGGTLLAKAELQPSNFLVVYLAIIQGSLAAGQWLSFGPNFAQVSAAANRIRSMRCPEADTETATLTQLKGFSRWKLPSQLLWQGANIEFHNVWFTYPTRNIAVLQGLSLHIRHGQYAAIVGSSGSGKTTVISLLERFYEPNGGMVTYNGDPITSMTLKELRGRMSLVAQEPYLIHGTIRDNVLLGMKEDDVDDAVLHQACRSAGIHEFVSSLPDGYGTDVGTNGILLSGGQKQRISIARALIRDPDVLLLDEATSSLDSETEKEVQAVLEKAGRGRTTIVVAHRLATIQRADVIFVMSQGRVVEKGDHQTLLKRKGVYWQMCQAQTLSG</sequence>
<dbReference type="SUPFAM" id="SSF52540">
    <property type="entry name" value="P-loop containing nucleoside triphosphate hydrolases"/>
    <property type="match status" value="2"/>
</dbReference>
<dbReference type="OrthoDB" id="6500128at2759"/>
<feature type="transmembrane region" description="Helical" evidence="11">
    <location>
        <begin position="691"/>
        <end position="713"/>
    </location>
</feature>
<feature type="domain" description="ABC transporter" evidence="12">
    <location>
        <begin position="983"/>
        <end position="1220"/>
    </location>
</feature>
<feature type="domain" description="ABC transporter" evidence="12">
    <location>
        <begin position="313"/>
        <end position="568"/>
    </location>
</feature>
<dbReference type="PROSITE" id="PS00211">
    <property type="entry name" value="ABC_TRANSPORTER_1"/>
    <property type="match status" value="2"/>
</dbReference>